<name>A0ABV0NEU9_9TELE</name>
<reference evidence="1 2" key="1">
    <citation type="submission" date="2021-06" db="EMBL/GenBank/DDBJ databases">
        <authorList>
            <person name="Palmer J.M."/>
        </authorList>
    </citation>
    <scope>NUCLEOTIDE SEQUENCE [LARGE SCALE GENOMIC DNA]</scope>
    <source>
        <strain evidence="1 2">GA_2019</strain>
        <tissue evidence="1">Muscle</tissue>
    </source>
</reference>
<proteinExistence type="predicted"/>
<keyword evidence="2" id="KW-1185">Reference proteome</keyword>
<dbReference type="EMBL" id="JAHRIO010034593">
    <property type="protein sequence ID" value="MEQ2169924.1"/>
    <property type="molecule type" value="Genomic_DNA"/>
</dbReference>
<organism evidence="1 2">
    <name type="scientific">Goodea atripinnis</name>
    <dbReference type="NCBI Taxonomy" id="208336"/>
    <lineage>
        <taxon>Eukaryota</taxon>
        <taxon>Metazoa</taxon>
        <taxon>Chordata</taxon>
        <taxon>Craniata</taxon>
        <taxon>Vertebrata</taxon>
        <taxon>Euteleostomi</taxon>
        <taxon>Actinopterygii</taxon>
        <taxon>Neopterygii</taxon>
        <taxon>Teleostei</taxon>
        <taxon>Neoteleostei</taxon>
        <taxon>Acanthomorphata</taxon>
        <taxon>Ovalentaria</taxon>
        <taxon>Atherinomorphae</taxon>
        <taxon>Cyprinodontiformes</taxon>
        <taxon>Goodeidae</taxon>
        <taxon>Goodea</taxon>
    </lineage>
</organism>
<gene>
    <name evidence="1" type="ORF">GOODEAATRI_029998</name>
</gene>
<evidence type="ECO:0000313" key="2">
    <source>
        <dbReference type="Proteomes" id="UP001476798"/>
    </source>
</evidence>
<comment type="caution">
    <text evidence="1">The sequence shown here is derived from an EMBL/GenBank/DDBJ whole genome shotgun (WGS) entry which is preliminary data.</text>
</comment>
<protein>
    <submittedName>
        <fullName evidence="1">Uncharacterized protein</fullName>
    </submittedName>
</protein>
<dbReference type="Proteomes" id="UP001476798">
    <property type="component" value="Unassembled WGS sequence"/>
</dbReference>
<feature type="non-terminal residue" evidence="1">
    <location>
        <position position="1"/>
    </location>
</feature>
<sequence length="126" mass="14357">ISCYVNQKSKISQPNRIRDFRHRLSLLDQELSNLLSEGVESLHRRSPTEPSYVIVIHDISIFSVDVEEKLLKLAVAQGSGANKINCPYHGFHNVIIFQMFGTQNLLVYNTAEFYSVASFFADFFAD</sequence>
<evidence type="ECO:0000313" key="1">
    <source>
        <dbReference type="EMBL" id="MEQ2169924.1"/>
    </source>
</evidence>
<accession>A0ABV0NEU9</accession>